<comment type="caution">
    <text evidence="1">The sequence shown here is derived from an EMBL/GenBank/DDBJ whole genome shotgun (WGS) entry which is preliminary data.</text>
</comment>
<proteinExistence type="predicted"/>
<protein>
    <submittedName>
        <fullName evidence="1">Cyclic amp receptor 2</fullName>
    </submittedName>
</protein>
<evidence type="ECO:0000313" key="2">
    <source>
        <dbReference type="Proteomes" id="UP000037904"/>
    </source>
</evidence>
<sequence length="308" mass="34935">MLASSGLDESARLDRFLLLLQFGARVEQKVIGRRGPLQDFNIESQWDSGTTFSLYIRSCRPATIPTIIREIADRLYVFRVRGCISDWTLRYCVGTHTPRGLVESAEAENDCMRDENVTAVKALREFMSSRLVHFPRADFETDPLIPGSGDGDSTLPHGWKRICSKIGDQSFECFEDDFTQSITLERPKMSLYKKRQVQIGLLQQHPSLSCHLDLVSCMRAGVGQEQRQTSDTDLRSRFPDCIPLWMTGLVNRLMEASGNPNSKTINVALQAPTQFIGLANALTYGFNYHLRDRLNDLYFTPMIAEEKL</sequence>
<dbReference type="Proteomes" id="UP000037904">
    <property type="component" value="Unassembled WGS sequence"/>
</dbReference>
<keyword evidence="2" id="KW-1185">Reference proteome</keyword>
<evidence type="ECO:0000313" key="1">
    <source>
        <dbReference type="EMBL" id="KPA35430.1"/>
    </source>
</evidence>
<name>A0A0M9ELX8_FUSLA</name>
<keyword evidence="1" id="KW-0675">Receptor</keyword>
<gene>
    <name evidence="1" type="ORF">FLAG1_11867</name>
</gene>
<dbReference type="AlphaFoldDB" id="A0A0M9ELX8"/>
<dbReference type="EMBL" id="JXCE01001135">
    <property type="protein sequence ID" value="KPA35430.1"/>
    <property type="molecule type" value="Genomic_DNA"/>
</dbReference>
<reference evidence="1 2" key="1">
    <citation type="submission" date="2015-04" db="EMBL/GenBank/DDBJ databases">
        <title>The draft genome sequence of Fusarium langsethiae, a T-2/HT-2 mycotoxin producer.</title>
        <authorList>
            <person name="Lysoe E."/>
            <person name="Divon H.H."/>
            <person name="Terzi V."/>
            <person name="Orru L."/>
            <person name="Lamontanara A."/>
            <person name="Kolseth A.-K."/>
            <person name="Frandsen R.J."/>
            <person name="Nielsen K."/>
            <person name="Thrane U."/>
        </authorList>
    </citation>
    <scope>NUCLEOTIDE SEQUENCE [LARGE SCALE GENOMIC DNA]</scope>
    <source>
        <strain evidence="1 2">Fl201059</strain>
    </source>
</reference>
<accession>A0A0M9ELX8</accession>
<organism evidence="1 2">
    <name type="scientific">Fusarium langsethiae</name>
    <dbReference type="NCBI Taxonomy" id="179993"/>
    <lineage>
        <taxon>Eukaryota</taxon>
        <taxon>Fungi</taxon>
        <taxon>Dikarya</taxon>
        <taxon>Ascomycota</taxon>
        <taxon>Pezizomycotina</taxon>
        <taxon>Sordariomycetes</taxon>
        <taxon>Hypocreomycetidae</taxon>
        <taxon>Hypocreales</taxon>
        <taxon>Nectriaceae</taxon>
        <taxon>Fusarium</taxon>
    </lineage>
</organism>